<dbReference type="AlphaFoldDB" id="A0A257LU42"/>
<dbReference type="GO" id="GO:0003924">
    <property type="term" value="F:GTPase activity"/>
    <property type="evidence" value="ECO:0007669"/>
    <property type="project" value="InterPro"/>
</dbReference>
<dbReference type="CDD" id="cd01886">
    <property type="entry name" value="EF-G"/>
    <property type="match status" value="1"/>
</dbReference>
<keyword evidence="4 6" id="KW-0648">Protein biosynthesis</keyword>
<keyword evidence="6" id="KW-0963">Cytoplasm</keyword>
<protein>
    <recommendedName>
        <fullName evidence="6 7">Elongation factor G</fullName>
        <shortName evidence="6">EF-G</shortName>
    </recommendedName>
</protein>
<dbReference type="InterPro" id="IPR009000">
    <property type="entry name" value="Transl_B-barrel_sf"/>
</dbReference>
<comment type="similarity">
    <text evidence="1 6">Belongs to the TRAFAC class translation factor GTPase superfamily. Classic translation factor GTPase family. EF-G/EF-2 subfamily.</text>
</comment>
<feature type="binding site" evidence="6">
    <location>
        <begin position="78"/>
        <end position="82"/>
    </location>
    <ligand>
        <name>GTP</name>
        <dbReference type="ChEBI" id="CHEBI:37565"/>
    </ligand>
</feature>
<dbReference type="SMART" id="SM00889">
    <property type="entry name" value="EFG_IV"/>
    <property type="match status" value="1"/>
</dbReference>
<dbReference type="InterPro" id="IPR027417">
    <property type="entry name" value="P-loop_NTPase"/>
</dbReference>
<dbReference type="InterPro" id="IPR009022">
    <property type="entry name" value="EFG_III"/>
</dbReference>
<dbReference type="InterPro" id="IPR035647">
    <property type="entry name" value="EFG_III/V"/>
</dbReference>
<dbReference type="Proteomes" id="UP000216312">
    <property type="component" value="Unassembled WGS sequence"/>
</dbReference>
<keyword evidence="3 6" id="KW-0251">Elongation factor</keyword>
<proteinExistence type="inferred from homology"/>
<dbReference type="Gene3D" id="3.40.50.300">
    <property type="entry name" value="P-loop containing nucleotide triphosphate hydrolases"/>
    <property type="match status" value="1"/>
</dbReference>
<dbReference type="PANTHER" id="PTHR43261">
    <property type="entry name" value="TRANSLATION ELONGATION FACTOR G-RELATED"/>
    <property type="match status" value="1"/>
</dbReference>
<dbReference type="Pfam" id="PF14492">
    <property type="entry name" value="EFG_III"/>
    <property type="match status" value="1"/>
</dbReference>
<dbReference type="InterPro" id="IPR005225">
    <property type="entry name" value="Small_GTP-bd"/>
</dbReference>
<keyword evidence="5 6" id="KW-0342">GTP-binding</keyword>
<evidence type="ECO:0000256" key="7">
    <source>
        <dbReference type="NCBIfam" id="TIGR00484"/>
    </source>
</evidence>
<dbReference type="NCBIfam" id="TIGR00484">
    <property type="entry name" value="EF-G"/>
    <property type="match status" value="1"/>
</dbReference>
<dbReference type="Gene3D" id="3.30.70.870">
    <property type="entry name" value="Elongation Factor G (Translational Gtpase), domain 3"/>
    <property type="match status" value="1"/>
</dbReference>
<dbReference type="FunFam" id="3.30.70.240:FF:000001">
    <property type="entry name" value="Elongation factor G"/>
    <property type="match status" value="1"/>
</dbReference>
<evidence type="ECO:0000256" key="1">
    <source>
        <dbReference type="ARBA" id="ARBA00005870"/>
    </source>
</evidence>
<evidence type="ECO:0000256" key="2">
    <source>
        <dbReference type="ARBA" id="ARBA00022741"/>
    </source>
</evidence>
<feature type="domain" description="Tr-type G" evidence="9">
    <location>
        <begin position="5"/>
        <end position="280"/>
    </location>
</feature>
<dbReference type="GO" id="GO:0005525">
    <property type="term" value="F:GTP binding"/>
    <property type="evidence" value="ECO:0007669"/>
    <property type="project" value="UniProtKB-UniRule"/>
</dbReference>
<comment type="caution">
    <text evidence="10">The sequence shown here is derived from an EMBL/GenBank/DDBJ whole genome shotgun (WGS) entry which is preliminary data.</text>
</comment>
<dbReference type="InterPro" id="IPR035649">
    <property type="entry name" value="EFG_V"/>
</dbReference>
<evidence type="ECO:0000259" key="9">
    <source>
        <dbReference type="PROSITE" id="PS51722"/>
    </source>
</evidence>
<dbReference type="CDD" id="cd04088">
    <property type="entry name" value="EFG_mtEFG_II"/>
    <property type="match status" value="1"/>
</dbReference>
<sequence>MIDLRNIRNISIIAHIDAGKTTTTERILYYTGKIQRMGDVDAGTATMDYWEQERERGITIIAATTTCHWRDTRINIVDTPGHVDFTAEVEKSLMVIDGAVVIFSAVEGVESQSETVWYQADRHNLPRLVYINKLDRIGADYESVIKMMEERLNIVALPLQLPIGKEAEFHGVVDLVSGRALIWQLGTDGSHYDVTDIPEPLISESRVAREELIEKLADLDDEFAELYLEKGEISPTHIKHAIRRITLSTKASPVYLGASLRNVGVQPLLDGIVDYLPSPIERPPVRGISIKTHKEVERAPNPESTFLGKVFKIQATPHGDLGYLRIYAGKLKKGDVVLNTTRNVKERISQIFLLHANERTPVKVAYAGEIVGIMGIKATRTGDTLATPSSPIVLGSMKFPNPVIYVSIEPKTLAEESKLESILERLVHEDPTLRVRLDEETGQRLLEGMGELHLEVITERLRREFKLDVRTGKPQVAYRETITETGTGEAKVDRDVGGKHHYAYVKLQVEPLSRGEYFAFVNQVPDIPATLLNAVERGIRENMGVGPLAGYPVIDVKATLVGVDIHPTDSTELAFLEASALAFRKALSSAKPILLEPIMKLEIIIPMEYLGVILDDLNARDGKIKVMENRAPHYVVIATCPLRKLFGYATTIRSLTQGRGVCMMEFETYEPLTESIPGVTTT</sequence>
<reference evidence="11" key="1">
    <citation type="submission" date="2017-07" db="EMBL/GenBank/DDBJ databases">
        <title>Novel pathways for hydrocarbon cycling and metabolic interdependencies in hydrothermal sediment communities.</title>
        <authorList>
            <person name="Dombrowski N."/>
            <person name="Seitz K."/>
            <person name="Teske A."/>
            <person name="Baker B."/>
        </authorList>
    </citation>
    <scope>NUCLEOTIDE SEQUENCE [LARGE SCALE GENOMIC DNA]</scope>
</reference>
<dbReference type="CDD" id="cd03713">
    <property type="entry name" value="EFG_mtEFG_C"/>
    <property type="match status" value="1"/>
</dbReference>
<dbReference type="GO" id="GO:0032790">
    <property type="term" value="P:ribosome disassembly"/>
    <property type="evidence" value="ECO:0007669"/>
    <property type="project" value="TreeGrafter"/>
</dbReference>
<dbReference type="NCBIfam" id="NF009381">
    <property type="entry name" value="PRK12740.1-5"/>
    <property type="match status" value="1"/>
</dbReference>
<comment type="function">
    <text evidence="6">Catalyzes the GTP-dependent ribosomal translocation step during translation elongation. During this step, the ribosome changes from the pre-translocational (PRE) to the post-translocational (POST) state as the newly formed A-site-bound peptidyl-tRNA and P-site-bound deacylated tRNA move to the P and E sites, respectively. Catalyzes the coordinated movement of the two tRNA molecules, the mRNA and conformational changes in the ribosome.</text>
</comment>
<accession>A0A257LU42</accession>
<organism evidence="10 11">
    <name type="scientific">candidate division WOR-3 bacterium 4484_18</name>
    <dbReference type="NCBI Taxonomy" id="2020626"/>
    <lineage>
        <taxon>Bacteria</taxon>
        <taxon>Bacteria division WOR-3</taxon>
    </lineage>
</organism>
<dbReference type="FunFam" id="3.30.70.870:FF:000001">
    <property type="entry name" value="Elongation factor G"/>
    <property type="match status" value="1"/>
</dbReference>
<dbReference type="SUPFAM" id="SSF54211">
    <property type="entry name" value="Ribosomal protein S5 domain 2-like"/>
    <property type="match status" value="1"/>
</dbReference>
<evidence type="ECO:0000256" key="3">
    <source>
        <dbReference type="ARBA" id="ARBA00022768"/>
    </source>
</evidence>
<evidence type="ECO:0000256" key="5">
    <source>
        <dbReference type="ARBA" id="ARBA00023134"/>
    </source>
</evidence>
<feature type="coiled-coil region" evidence="8">
    <location>
        <begin position="202"/>
        <end position="229"/>
    </location>
</feature>
<dbReference type="SUPFAM" id="SSF54980">
    <property type="entry name" value="EF-G C-terminal domain-like"/>
    <property type="match status" value="2"/>
</dbReference>
<feature type="binding site" evidence="6">
    <location>
        <begin position="14"/>
        <end position="21"/>
    </location>
    <ligand>
        <name>GTP</name>
        <dbReference type="ChEBI" id="CHEBI:37565"/>
    </ligand>
</feature>
<comment type="subcellular location">
    <subcellularLocation>
        <location evidence="6">Cytoplasm</location>
    </subcellularLocation>
</comment>
<dbReference type="InterPro" id="IPR014721">
    <property type="entry name" value="Ribsml_uS5_D2-typ_fold_subgr"/>
</dbReference>
<dbReference type="InterPro" id="IPR053905">
    <property type="entry name" value="EF-G-like_DII"/>
</dbReference>
<dbReference type="GO" id="GO:0003746">
    <property type="term" value="F:translation elongation factor activity"/>
    <property type="evidence" value="ECO:0007669"/>
    <property type="project" value="UniProtKB-UniRule"/>
</dbReference>
<dbReference type="NCBIfam" id="TIGR00231">
    <property type="entry name" value="small_GTP"/>
    <property type="match status" value="1"/>
</dbReference>
<dbReference type="PROSITE" id="PS51722">
    <property type="entry name" value="G_TR_2"/>
    <property type="match status" value="1"/>
</dbReference>
<feature type="binding site" evidence="6">
    <location>
        <begin position="132"/>
        <end position="135"/>
    </location>
    <ligand>
        <name>GTP</name>
        <dbReference type="ChEBI" id="CHEBI:37565"/>
    </ligand>
</feature>
<evidence type="ECO:0000313" key="10">
    <source>
        <dbReference type="EMBL" id="OYV02999.1"/>
    </source>
</evidence>
<dbReference type="InterPro" id="IPR000795">
    <property type="entry name" value="T_Tr_GTP-bd_dom"/>
</dbReference>
<dbReference type="InterPro" id="IPR020568">
    <property type="entry name" value="Ribosomal_Su5_D2-typ_SF"/>
</dbReference>
<keyword evidence="2 6" id="KW-0547">Nucleotide-binding</keyword>
<dbReference type="PANTHER" id="PTHR43261:SF1">
    <property type="entry name" value="RIBOSOME-RELEASING FACTOR 2, MITOCHONDRIAL"/>
    <property type="match status" value="1"/>
</dbReference>
<evidence type="ECO:0000256" key="8">
    <source>
        <dbReference type="SAM" id="Coils"/>
    </source>
</evidence>
<dbReference type="Gene3D" id="2.40.30.10">
    <property type="entry name" value="Translation factors"/>
    <property type="match status" value="1"/>
</dbReference>
<dbReference type="InterPro" id="IPR004540">
    <property type="entry name" value="Transl_elong_EFG/EF2"/>
</dbReference>
<dbReference type="PRINTS" id="PR00315">
    <property type="entry name" value="ELONGATNFCT"/>
</dbReference>
<evidence type="ECO:0000313" key="11">
    <source>
        <dbReference type="Proteomes" id="UP000216312"/>
    </source>
</evidence>
<name>A0A257LU42_UNCW3</name>
<dbReference type="Pfam" id="PF22042">
    <property type="entry name" value="EF-G_D2"/>
    <property type="match status" value="1"/>
</dbReference>
<dbReference type="InterPro" id="IPR000640">
    <property type="entry name" value="EFG_V-like"/>
</dbReference>
<dbReference type="SUPFAM" id="SSF50447">
    <property type="entry name" value="Translation proteins"/>
    <property type="match status" value="1"/>
</dbReference>
<dbReference type="FunFam" id="3.40.50.300:FF:000029">
    <property type="entry name" value="Elongation factor G"/>
    <property type="match status" value="1"/>
</dbReference>
<dbReference type="Pfam" id="PF00679">
    <property type="entry name" value="EFG_C"/>
    <property type="match status" value="1"/>
</dbReference>
<dbReference type="Pfam" id="PF03764">
    <property type="entry name" value="EFG_IV"/>
    <property type="match status" value="1"/>
</dbReference>
<keyword evidence="8" id="KW-0175">Coiled coil</keyword>
<evidence type="ECO:0000256" key="6">
    <source>
        <dbReference type="HAMAP-Rule" id="MF_00054"/>
    </source>
</evidence>
<dbReference type="SUPFAM" id="SSF52540">
    <property type="entry name" value="P-loop containing nucleoside triphosphate hydrolases"/>
    <property type="match status" value="1"/>
</dbReference>
<gene>
    <name evidence="6 10" type="primary">fusA</name>
    <name evidence="10" type="ORF">CGW93_02935</name>
</gene>
<dbReference type="EMBL" id="NMUJ01000029">
    <property type="protein sequence ID" value="OYV02999.1"/>
    <property type="molecule type" value="Genomic_DNA"/>
</dbReference>
<evidence type="ECO:0000256" key="4">
    <source>
        <dbReference type="ARBA" id="ARBA00022917"/>
    </source>
</evidence>
<dbReference type="InterPro" id="IPR031157">
    <property type="entry name" value="G_TR_CS"/>
</dbReference>
<dbReference type="GO" id="GO:0005737">
    <property type="term" value="C:cytoplasm"/>
    <property type="evidence" value="ECO:0007669"/>
    <property type="project" value="UniProtKB-SubCell"/>
</dbReference>
<dbReference type="InterPro" id="IPR005517">
    <property type="entry name" value="Transl_elong_EFG/EF2_IV"/>
</dbReference>
<dbReference type="HAMAP" id="MF_00054_B">
    <property type="entry name" value="EF_G_EF_2_B"/>
    <property type="match status" value="1"/>
</dbReference>
<dbReference type="Pfam" id="PF00009">
    <property type="entry name" value="GTP_EFTU"/>
    <property type="match status" value="1"/>
</dbReference>
<dbReference type="Gene3D" id="3.30.70.240">
    <property type="match status" value="1"/>
</dbReference>
<dbReference type="Gene3D" id="3.30.230.10">
    <property type="match status" value="1"/>
</dbReference>
<dbReference type="PROSITE" id="PS00301">
    <property type="entry name" value="G_TR_1"/>
    <property type="match status" value="1"/>
</dbReference>
<dbReference type="CDD" id="cd16262">
    <property type="entry name" value="EFG_III"/>
    <property type="match status" value="1"/>
</dbReference>
<dbReference type="SMART" id="SM00838">
    <property type="entry name" value="EFG_C"/>
    <property type="match status" value="1"/>
</dbReference>
<dbReference type="InterPro" id="IPR041095">
    <property type="entry name" value="EFG_II"/>
</dbReference>